<proteinExistence type="predicted"/>
<accession>A0A1B7W0A5</accession>
<dbReference type="GO" id="GO:0000731">
    <property type="term" value="P:DNA synthesis involved in DNA repair"/>
    <property type="evidence" value="ECO:0007669"/>
    <property type="project" value="TreeGrafter"/>
</dbReference>
<sequence length="397" mass="44734">MLNKLNHLHIKNFRSLADVHISPDSLNILFGPNGAGKSTFLDTIWFIRDCAIRGVDSASSFRDHGIGILWDGASETDNILIEIEDESTKYEVSFGLSSGRIEAFAGERLVNKVNNQLLINRTIGSDKATFYQFMGEDETTITLREPEKLALTSYVAFGKGDGAASELDKLLRAARSYHLRGASLFNLRRAGSESEPGDRLQDRCENLWSVLRNLHDRQVIDDRYDKIMKFMRESFPAFDGLYFEQTGRNTVYANFLDKRRRKPIQASGVSDGYIQMLINLTALFSEKPNGYSLILLDEPDISLHPWALAVFSKAVKLATEKLNKQVFIATHSPVLISQFEPQNIWATELDKNGQTVMKRVSEITDIQDLLEEYATGSLYMAEMIAPQSKSDAEELSQ</sequence>
<comment type="caution">
    <text evidence="2">The sequence shown here is derived from an EMBL/GenBank/DDBJ whole genome shotgun (WGS) entry which is preliminary data.</text>
</comment>
<dbReference type="GO" id="GO:0005524">
    <property type="term" value="F:ATP binding"/>
    <property type="evidence" value="ECO:0007669"/>
    <property type="project" value="InterPro"/>
</dbReference>
<gene>
    <name evidence="2" type="ORF">AN481_03810</name>
</gene>
<feature type="domain" description="ATPase AAA-type core" evidence="1">
    <location>
        <begin position="26"/>
        <end position="337"/>
    </location>
</feature>
<name>A0A1B7W0A5_APHFL</name>
<dbReference type="GO" id="GO:0006302">
    <property type="term" value="P:double-strand break repair"/>
    <property type="evidence" value="ECO:0007669"/>
    <property type="project" value="TreeGrafter"/>
</dbReference>
<evidence type="ECO:0000313" key="2">
    <source>
        <dbReference type="EMBL" id="OBQ26692.1"/>
    </source>
</evidence>
<evidence type="ECO:0000313" key="3">
    <source>
        <dbReference type="Proteomes" id="UP000092382"/>
    </source>
</evidence>
<dbReference type="InterPro" id="IPR027417">
    <property type="entry name" value="P-loop_NTPase"/>
</dbReference>
<dbReference type="InterPro" id="IPR014555">
    <property type="entry name" value="RecF-like"/>
</dbReference>
<dbReference type="GO" id="GO:0016887">
    <property type="term" value="F:ATP hydrolysis activity"/>
    <property type="evidence" value="ECO:0007669"/>
    <property type="project" value="InterPro"/>
</dbReference>
<dbReference type="Proteomes" id="UP000092382">
    <property type="component" value="Unassembled WGS sequence"/>
</dbReference>
<dbReference type="EMBL" id="LJOY01000008">
    <property type="protein sequence ID" value="OBQ26692.1"/>
    <property type="molecule type" value="Genomic_DNA"/>
</dbReference>
<dbReference type="PANTHER" id="PTHR32182">
    <property type="entry name" value="DNA REPLICATION AND REPAIR PROTEIN RECF"/>
    <property type="match status" value="1"/>
</dbReference>
<dbReference type="Gene3D" id="3.40.50.300">
    <property type="entry name" value="P-loop containing nucleotide triphosphate hydrolases"/>
    <property type="match status" value="1"/>
</dbReference>
<organism evidence="2 3">
    <name type="scientific">Aphanizomenon flos-aquae LD13</name>
    <dbReference type="NCBI Taxonomy" id="1710894"/>
    <lineage>
        <taxon>Bacteria</taxon>
        <taxon>Bacillati</taxon>
        <taxon>Cyanobacteriota</taxon>
        <taxon>Cyanophyceae</taxon>
        <taxon>Nostocales</taxon>
        <taxon>Aphanizomenonaceae</taxon>
        <taxon>Aphanizomenon</taxon>
    </lineage>
</organism>
<dbReference type="STRING" id="1803587.GCA_001593825_00871"/>
<reference evidence="2 3" key="1">
    <citation type="submission" date="2015-09" db="EMBL/GenBank/DDBJ databases">
        <title>Whole genome shotgun sequence assembly of Aphanizomenon flos-aquae UKL13.</title>
        <authorList>
            <person name="Driscoll C."/>
        </authorList>
    </citation>
    <scope>NUCLEOTIDE SEQUENCE [LARGE SCALE GENOMIC DNA]</scope>
    <source>
        <strain evidence="2">MDT13</strain>
    </source>
</reference>
<dbReference type="InterPro" id="IPR003959">
    <property type="entry name" value="ATPase_AAA_core"/>
</dbReference>
<dbReference type="PIRSF" id="PIRSF029347">
    <property type="entry name" value="RecF"/>
    <property type="match status" value="1"/>
</dbReference>
<protein>
    <recommendedName>
        <fullName evidence="1">ATPase AAA-type core domain-containing protein</fullName>
    </recommendedName>
</protein>
<dbReference type="PATRIC" id="fig|1710894.3.peg.1221"/>
<dbReference type="SUPFAM" id="SSF52540">
    <property type="entry name" value="P-loop containing nucleoside triphosphate hydrolases"/>
    <property type="match status" value="1"/>
</dbReference>
<dbReference type="AlphaFoldDB" id="A0A1B7W0A5"/>
<dbReference type="PANTHER" id="PTHR32182:SF22">
    <property type="entry name" value="ATP-DEPENDENT ENDONUCLEASE, OLD FAMILY-RELATED"/>
    <property type="match status" value="1"/>
</dbReference>
<evidence type="ECO:0000259" key="1">
    <source>
        <dbReference type="Pfam" id="PF13304"/>
    </source>
</evidence>
<dbReference type="Pfam" id="PF13304">
    <property type="entry name" value="AAA_21"/>
    <property type="match status" value="1"/>
</dbReference>